<dbReference type="RefSeq" id="WP_270079995.1">
    <property type="nucleotide sequence ID" value="NZ_CP115300.1"/>
</dbReference>
<organism evidence="2 3">
    <name type="scientific">Streptomyces camelliae</name>
    <dbReference type="NCBI Taxonomy" id="3004093"/>
    <lineage>
        <taxon>Bacteria</taxon>
        <taxon>Bacillati</taxon>
        <taxon>Actinomycetota</taxon>
        <taxon>Actinomycetes</taxon>
        <taxon>Kitasatosporales</taxon>
        <taxon>Streptomycetaceae</taxon>
        <taxon>Streptomyces</taxon>
    </lineage>
</organism>
<protein>
    <recommendedName>
        <fullName evidence="4">Beta-lactamase-related domain-containing protein</fullName>
    </recommendedName>
</protein>
<evidence type="ECO:0000256" key="1">
    <source>
        <dbReference type="SAM" id="MobiDB-lite"/>
    </source>
</evidence>
<dbReference type="SUPFAM" id="SSF56601">
    <property type="entry name" value="beta-lactamase/transpeptidase-like"/>
    <property type="match status" value="1"/>
</dbReference>
<dbReference type="Gene3D" id="3.40.710.10">
    <property type="entry name" value="DD-peptidase/beta-lactamase superfamily"/>
    <property type="match status" value="1"/>
</dbReference>
<evidence type="ECO:0008006" key="4">
    <source>
        <dbReference type="Google" id="ProtNLM"/>
    </source>
</evidence>
<name>A0ABY7NUW8_9ACTN</name>
<dbReference type="EMBL" id="CP115300">
    <property type="protein sequence ID" value="WBO62046.1"/>
    <property type="molecule type" value="Genomic_DNA"/>
</dbReference>
<feature type="compositionally biased region" description="Basic residues" evidence="1">
    <location>
        <begin position="153"/>
        <end position="167"/>
    </location>
</feature>
<evidence type="ECO:0000313" key="2">
    <source>
        <dbReference type="EMBL" id="WBO62046.1"/>
    </source>
</evidence>
<sequence>MAGPLAEAAVAAEVVRTGGLHRDRRLLREETCAAFVRDQRPADVMDETMEVPRALGAGGWGLGLMLDTFDFGRPCSPRAVGRTGGSACPVLTDPDTGLTIAAHFDGNASLTDRVRRDHALCTAVCTDLGLTRPDAQDATTWPRPRTHLSEPHRRGRRTGVPRRWRTM</sequence>
<reference evidence="2 3" key="1">
    <citation type="submission" date="2022-12" db="EMBL/GenBank/DDBJ databases">
        <authorList>
            <person name="Mo P."/>
        </authorList>
    </citation>
    <scope>NUCLEOTIDE SEQUENCE [LARGE SCALE GENOMIC DNA]</scope>
    <source>
        <strain evidence="2 3">HUAS 2-6</strain>
    </source>
</reference>
<gene>
    <name evidence="2" type="ORF">O1G22_03950</name>
</gene>
<keyword evidence="3" id="KW-1185">Reference proteome</keyword>
<dbReference type="InterPro" id="IPR012338">
    <property type="entry name" value="Beta-lactam/transpept-like"/>
</dbReference>
<evidence type="ECO:0000313" key="3">
    <source>
        <dbReference type="Proteomes" id="UP001212326"/>
    </source>
</evidence>
<dbReference type="Proteomes" id="UP001212326">
    <property type="component" value="Chromosome"/>
</dbReference>
<accession>A0ABY7NUW8</accession>
<proteinExistence type="predicted"/>
<feature type="region of interest" description="Disordered" evidence="1">
    <location>
        <begin position="134"/>
        <end position="167"/>
    </location>
</feature>